<proteinExistence type="predicted"/>
<accession>A0A1B0BC49</accession>
<feature type="transmembrane region" description="Helical" evidence="1">
    <location>
        <begin position="34"/>
        <end position="53"/>
    </location>
</feature>
<dbReference type="EMBL" id="JXJN01011844">
    <property type="status" value="NOT_ANNOTATED_CDS"/>
    <property type="molecule type" value="Genomic_DNA"/>
</dbReference>
<dbReference type="Proteomes" id="UP000092460">
    <property type="component" value="Unassembled WGS sequence"/>
</dbReference>
<keyword evidence="1" id="KW-0472">Membrane</keyword>
<evidence type="ECO:0000313" key="3">
    <source>
        <dbReference type="Proteomes" id="UP000092460"/>
    </source>
</evidence>
<name>A0A1B0BC49_9MUSC</name>
<dbReference type="VEuPathDB" id="VectorBase:GPPI025398"/>
<reference evidence="3" key="1">
    <citation type="submission" date="2015-01" db="EMBL/GenBank/DDBJ databases">
        <authorList>
            <person name="Aksoy S."/>
            <person name="Warren W."/>
            <person name="Wilson R.K."/>
        </authorList>
    </citation>
    <scope>NUCLEOTIDE SEQUENCE [LARGE SCALE GENOMIC DNA]</scope>
    <source>
        <strain evidence="3">IAEA</strain>
    </source>
</reference>
<dbReference type="EnsemblMetazoa" id="GPPI025398-RA">
    <property type="protein sequence ID" value="GPPI025398-PA"/>
    <property type="gene ID" value="GPPI025398"/>
</dbReference>
<protein>
    <submittedName>
        <fullName evidence="2">Uncharacterized protein</fullName>
    </submittedName>
</protein>
<organism evidence="2 3">
    <name type="scientific">Glossina palpalis gambiensis</name>
    <dbReference type="NCBI Taxonomy" id="67801"/>
    <lineage>
        <taxon>Eukaryota</taxon>
        <taxon>Metazoa</taxon>
        <taxon>Ecdysozoa</taxon>
        <taxon>Arthropoda</taxon>
        <taxon>Hexapoda</taxon>
        <taxon>Insecta</taxon>
        <taxon>Pterygota</taxon>
        <taxon>Neoptera</taxon>
        <taxon>Endopterygota</taxon>
        <taxon>Diptera</taxon>
        <taxon>Brachycera</taxon>
        <taxon>Muscomorpha</taxon>
        <taxon>Hippoboscoidea</taxon>
        <taxon>Glossinidae</taxon>
        <taxon>Glossina</taxon>
    </lineage>
</organism>
<keyword evidence="1" id="KW-1133">Transmembrane helix</keyword>
<dbReference type="AlphaFoldDB" id="A0A1B0BC49"/>
<evidence type="ECO:0000313" key="2">
    <source>
        <dbReference type="EnsemblMetazoa" id="GPPI025398-PA"/>
    </source>
</evidence>
<sequence length="127" mass="15186">MSFCFLNSEEFEVNHKRFFTPDFLLIKAVWKDHQMIHCFPYTALFLVSLILILTKKGTKKLIVIIDRFVVHRFTLEHERFFDVTAIMDNVSTTKAFKIFDMEFIISKIVIFICDFQNIFAYIHAYTE</sequence>
<evidence type="ECO:0000256" key="1">
    <source>
        <dbReference type="SAM" id="Phobius"/>
    </source>
</evidence>
<reference evidence="2" key="2">
    <citation type="submission" date="2020-05" db="UniProtKB">
        <authorList>
            <consortium name="EnsemblMetazoa"/>
        </authorList>
    </citation>
    <scope>IDENTIFICATION</scope>
    <source>
        <strain evidence="2">IAEA</strain>
    </source>
</reference>
<keyword evidence="1" id="KW-0812">Transmembrane</keyword>
<keyword evidence="3" id="KW-1185">Reference proteome</keyword>